<evidence type="ECO:0000313" key="8">
    <source>
        <dbReference type="EMBL" id="TMW61235.1"/>
    </source>
</evidence>
<keyword evidence="5" id="KW-0443">Lipid metabolism</keyword>
<dbReference type="PANTHER" id="PTHR34043">
    <property type="entry name" value="ALPHA/BETA-HYDROLASES SUPERFAMILY PROTEIN"/>
    <property type="match status" value="1"/>
</dbReference>
<dbReference type="AlphaFoldDB" id="A0A8K1CEC0"/>
<sequence>MTKLLASWLFTLSLVLAIGSHLVSATNKYPIVLVHGMAGFGPGEAFGIPYWGTLQGDFQAKLKKEGYEVLVVGIGKVSSDWDRACELYAQIKGGRVDYGANHAAFHGHARYGRTYPGLFPKWGEVVNGQLQKVHIIGHSMGGTTMRMLTQLLNNGTKGASLQEDPASHPLFAGGKDWVHSLTGLAAPIRGSTLADYLDIGFVELAIVTTFGVLNALGNVTNQAYDIQLDQWGIKPKEAGESLEAYIKRVTASKMFEPGYTDNAGTSLTTVGATAQNKWVKTLPNVYHYTYVCQATVDARDPLFRKIAVPNPFIMSQSVQPIGALLGSRETVNRGFSEEWLPNDGIVPVIAQLGDGEAKVIDFNGKSVRGQWVRFSTLNMDHLGPMGANPLIRVYDLYSAHAKLLTDLPSHEELKKRRRLRAEEEQEDAHEAPAEVVRAVQEAIAPLS</sequence>
<evidence type="ECO:0000256" key="3">
    <source>
        <dbReference type="ARBA" id="ARBA00022729"/>
    </source>
</evidence>
<dbReference type="GO" id="GO:0016787">
    <property type="term" value="F:hydrolase activity"/>
    <property type="evidence" value="ECO:0007669"/>
    <property type="project" value="UniProtKB-KW"/>
</dbReference>
<dbReference type="EMBL" id="SPLM01000077">
    <property type="protein sequence ID" value="TMW61235.1"/>
    <property type="molecule type" value="Genomic_DNA"/>
</dbReference>
<comment type="caution">
    <text evidence="8">The sequence shown here is derived from an EMBL/GenBank/DDBJ whole genome shotgun (WGS) entry which is preliminary data.</text>
</comment>
<keyword evidence="3 6" id="KW-0732">Signal</keyword>
<dbReference type="OrthoDB" id="206848at2759"/>
<dbReference type="Proteomes" id="UP000794436">
    <property type="component" value="Unassembled WGS sequence"/>
</dbReference>
<accession>A0A8K1CEC0</accession>
<reference evidence="8" key="1">
    <citation type="submission" date="2019-03" db="EMBL/GenBank/DDBJ databases">
        <title>Long read genome sequence of the mycoparasitic Pythium oligandrum ATCC 38472 isolated from sugarbeet rhizosphere.</title>
        <authorList>
            <person name="Gaulin E."/>
        </authorList>
    </citation>
    <scope>NUCLEOTIDE SEQUENCE</scope>
    <source>
        <strain evidence="8">ATCC 38472_TT</strain>
    </source>
</reference>
<feature type="chain" id="PRO_5035463513" description="Lipase-like C-terminal domain-containing protein" evidence="6">
    <location>
        <begin position="26"/>
        <end position="447"/>
    </location>
</feature>
<name>A0A8K1CEC0_PYTOL</name>
<evidence type="ECO:0000256" key="6">
    <source>
        <dbReference type="SAM" id="SignalP"/>
    </source>
</evidence>
<dbReference type="InterPro" id="IPR029058">
    <property type="entry name" value="AB_hydrolase_fold"/>
</dbReference>
<proteinExistence type="predicted"/>
<protein>
    <recommendedName>
        <fullName evidence="7">Lipase-like C-terminal domain-containing protein</fullName>
    </recommendedName>
</protein>
<evidence type="ECO:0000313" key="9">
    <source>
        <dbReference type="Proteomes" id="UP000794436"/>
    </source>
</evidence>
<keyword evidence="9" id="KW-1185">Reference proteome</keyword>
<dbReference type="SUPFAM" id="SSF53474">
    <property type="entry name" value="alpha/beta-Hydrolases"/>
    <property type="match status" value="1"/>
</dbReference>
<keyword evidence="4" id="KW-0378">Hydrolase</keyword>
<comment type="subcellular location">
    <subcellularLocation>
        <location evidence="1">Secreted</location>
    </subcellularLocation>
</comment>
<dbReference type="PANTHER" id="PTHR34043:SF3">
    <property type="entry name" value="ALPHA_BETA-HYDROLASES SUPERFAMILY PROTEIN"/>
    <property type="match status" value="1"/>
</dbReference>
<evidence type="ECO:0000256" key="1">
    <source>
        <dbReference type="ARBA" id="ARBA00004613"/>
    </source>
</evidence>
<feature type="domain" description="Lipase-like C-terminal" evidence="7">
    <location>
        <begin position="27"/>
        <end position="387"/>
    </location>
</feature>
<dbReference type="InterPro" id="IPR056304">
    <property type="entry name" value="Lip-like_C"/>
</dbReference>
<keyword evidence="2" id="KW-0964">Secreted</keyword>
<dbReference type="Gene3D" id="3.40.50.1820">
    <property type="entry name" value="alpha/beta hydrolase"/>
    <property type="match status" value="1"/>
</dbReference>
<evidence type="ECO:0000256" key="2">
    <source>
        <dbReference type="ARBA" id="ARBA00022525"/>
    </source>
</evidence>
<evidence type="ECO:0000256" key="5">
    <source>
        <dbReference type="ARBA" id="ARBA00023098"/>
    </source>
</evidence>
<evidence type="ECO:0000256" key="4">
    <source>
        <dbReference type="ARBA" id="ARBA00022801"/>
    </source>
</evidence>
<gene>
    <name evidence="8" type="ORF">Poli38472_013698</name>
</gene>
<feature type="signal peptide" evidence="6">
    <location>
        <begin position="1"/>
        <end position="25"/>
    </location>
</feature>
<evidence type="ECO:0000259" key="7">
    <source>
        <dbReference type="Pfam" id="PF24708"/>
    </source>
</evidence>
<dbReference type="GO" id="GO:0005576">
    <property type="term" value="C:extracellular region"/>
    <property type="evidence" value="ECO:0007669"/>
    <property type="project" value="UniProtKB-SubCell"/>
</dbReference>
<dbReference type="Pfam" id="PF24708">
    <property type="entry name" value="Lip_C"/>
    <property type="match status" value="1"/>
</dbReference>
<dbReference type="GO" id="GO:0006629">
    <property type="term" value="P:lipid metabolic process"/>
    <property type="evidence" value="ECO:0007669"/>
    <property type="project" value="UniProtKB-KW"/>
</dbReference>
<organism evidence="8 9">
    <name type="scientific">Pythium oligandrum</name>
    <name type="common">Mycoparasitic fungus</name>
    <dbReference type="NCBI Taxonomy" id="41045"/>
    <lineage>
        <taxon>Eukaryota</taxon>
        <taxon>Sar</taxon>
        <taxon>Stramenopiles</taxon>
        <taxon>Oomycota</taxon>
        <taxon>Peronosporomycetes</taxon>
        <taxon>Pythiales</taxon>
        <taxon>Pythiaceae</taxon>
        <taxon>Pythium</taxon>
    </lineage>
</organism>